<accession>A0A318HE06</accession>
<name>A0A318HE06_9MYCO</name>
<reference evidence="1 2" key="2">
    <citation type="submission" date="2018-06" db="EMBL/GenBank/DDBJ databases">
        <title>Sequencing of bacterial isolates from soil warming experiment in Harvard Forest, Massachusetts, USA.</title>
        <authorList>
            <person name="Deangelis K.PhD."/>
        </authorList>
    </citation>
    <scope>NUCLEOTIDE SEQUENCE [LARGE SCALE GENOMIC DNA]</scope>
    <source>
        <strain evidence="1 2">GAS496</strain>
    </source>
</reference>
<reference evidence="2" key="1">
    <citation type="submission" date="2018-05" db="EMBL/GenBank/DDBJ databases">
        <authorList>
            <person name="Deangelis K."/>
            <person name="Huntemann M."/>
            <person name="Clum A."/>
            <person name="Pillay M."/>
            <person name="Palaniappan K."/>
            <person name="Varghese N."/>
            <person name="Mikhailova N."/>
            <person name="Stamatis D."/>
            <person name="Reddy T."/>
            <person name="Daum C."/>
            <person name="Shapiro N."/>
            <person name="Ivanova N."/>
            <person name="Kyrpides N."/>
            <person name="Woyke T."/>
        </authorList>
    </citation>
    <scope>NUCLEOTIDE SEQUENCE [LARGE SCALE GENOMIC DNA]</scope>
    <source>
        <strain evidence="2">GAS496</strain>
    </source>
</reference>
<evidence type="ECO:0008006" key="3">
    <source>
        <dbReference type="Google" id="ProtNLM"/>
    </source>
</evidence>
<gene>
    <name evidence="1" type="ORF">C8E89_112167</name>
</gene>
<dbReference type="InterPro" id="IPR009758">
    <property type="entry name" value="DUF1326"/>
</dbReference>
<sequence>MSANGYELHGTLLEACSCGVLCPCWIGEDPDGGTCDAFNAYHFDRGTIGDVDVSGLTFVRVVQIPGNVLTPGSWRQVVFVDDRATGEQRQAILDAYDGKLGGPLADLAALIGETVAVHDAPIKHEVSDGKGMLEIGDVVEATMRPFRGPDGSVTTLRDSLFSTVPGTPAYVAVADSHKVNLPQYDMVWSFTGRNAIQADYQIQYAP</sequence>
<evidence type="ECO:0000313" key="1">
    <source>
        <dbReference type="EMBL" id="PXX06956.1"/>
    </source>
</evidence>
<dbReference type="Pfam" id="PF07040">
    <property type="entry name" value="DUF1326"/>
    <property type="match status" value="1"/>
</dbReference>
<dbReference type="EMBL" id="QJJU01000012">
    <property type="protein sequence ID" value="PXX06956.1"/>
    <property type="molecule type" value="Genomic_DNA"/>
</dbReference>
<dbReference type="AlphaFoldDB" id="A0A318HE06"/>
<proteinExistence type="predicted"/>
<protein>
    <recommendedName>
        <fullName evidence="3">DUF1326 domain-containing protein</fullName>
    </recommendedName>
</protein>
<organism evidence="1 2">
    <name type="scientific">Mycolicibacterium moriokaense</name>
    <dbReference type="NCBI Taxonomy" id="39691"/>
    <lineage>
        <taxon>Bacteria</taxon>
        <taxon>Bacillati</taxon>
        <taxon>Actinomycetota</taxon>
        <taxon>Actinomycetes</taxon>
        <taxon>Mycobacteriales</taxon>
        <taxon>Mycobacteriaceae</taxon>
        <taxon>Mycolicibacterium</taxon>
    </lineage>
</organism>
<keyword evidence="2" id="KW-1185">Reference proteome</keyword>
<evidence type="ECO:0000313" key="2">
    <source>
        <dbReference type="Proteomes" id="UP000247781"/>
    </source>
</evidence>
<comment type="caution">
    <text evidence="1">The sequence shown here is derived from an EMBL/GenBank/DDBJ whole genome shotgun (WGS) entry which is preliminary data.</text>
</comment>
<dbReference type="RefSeq" id="WP_110317644.1">
    <property type="nucleotide sequence ID" value="NZ_QJJU01000012.1"/>
</dbReference>
<dbReference type="Proteomes" id="UP000247781">
    <property type="component" value="Unassembled WGS sequence"/>
</dbReference>
<dbReference type="OrthoDB" id="9802256at2"/>